<keyword evidence="2" id="KW-1185">Reference proteome</keyword>
<evidence type="ECO:0000313" key="2">
    <source>
        <dbReference type="Proteomes" id="UP000499080"/>
    </source>
</evidence>
<proteinExistence type="predicted"/>
<sequence length="69" mass="7350">MSFGFRCRQAIIALSDGIFHCCPSQPKKKSAGLGGGGAVKYATEGIICIVSTGYRSDSESGFECWRKGK</sequence>
<evidence type="ECO:0000313" key="1">
    <source>
        <dbReference type="EMBL" id="GBL83633.1"/>
    </source>
</evidence>
<dbReference type="EMBL" id="BGPR01081598">
    <property type="protein sequence ID" value="GBL83633.1"/>
    <property type="molecule type" value="Genomic_DNA"/>
</dbReference>
<dbReference type="AlphaFoldDB" id="A0A4Y2AV99"/>
<reference evidence="1 2" key="1">
    <citation type="journal article" date="2019" name="Sci. Rep.">
        <title>Orb-weaving spider Araneus ventricosus genome elucidates the spidroin gene catalogue.</title>
        <authorList>
            <person name="Kono N."/>
            <person name="Nakamura H."/>
            <person name="Ohtoshi R."/>
            <person name="Moran D.A.P."/>
            <person name="Shinohara A."/>
            <person name="Yoshida Y."/>
            <person name="Fujiwara M."/>
            <person name="Mori M."/>
            <person name="Tomita M."/>
            <person name="Arakawa K."/>
        </authorList>
    </citation>
    <scope>NUCLEOTIDE SEQUENCE [LARGE SCALE GENOMIC DNA]</scope>
</reference>
<dbReference type="Proteomes" id="UP000499080">
    <property type="component" value="Unassembled WGS sequence"/>
</dbReference>
<accession>A0A4Y2AV99</accession>
<gene>
    <name evidence="1" type="ORF">AVEN_140457_1</name>
</gene>
<organism evidence="1 2">
    <name type="scientific">Araneus ventricosus</name>
    <name type="common">Orbweaver spider</name>
    <name type="synonym">Epeira ventricosa</name>
    <dbReference type="NCBI Taxonomy" id="182803"/>
    <lineage>
        <taxon>Eukaryota</taxon>
        <taxon>Metazoa</taxon>
        <taxon>Ecdysozoa</taxon>
        <taxon>Arthropoda</taxon>
        <taxon>Chelicerata</taxon>
        <taxon>Arachnida</taxon>
        <taxon>Araneae</taxon>
        <taxon>Araneomorphae</taxon>
        <taxon>Entelegynae</taxon>
        <taxon>Araneoidea</taxon>
        <taxon>Araneidae</taxon>
        <taxon>Araneus</taxon>
    </lineage>
</organism>
<protein>
    <submittedName>
        <fullName evidence="1">Uncharacterized protein</fullName>
    </submittedName>
</protein>
<comment type="caution">
    <text evidence="1">The sequence shown here is derived from an EMBL/GenBank/DDBJ whole genome shotgun (WGS) entry which is preliminary data.</text>
</comment>
<name>A0A4Y2AV99_ARAVE</name>